<dbReference type="AlphaFoldDB" id="A0AAC9FHQ0"/>
<dbReference type="PANTHER" id="PTHR45024">
    <property type="entry name" value="DEHYDROGENASES, SHORT CHAIN"/>
    <property type="match status" value="1"/>
</dbReference>
<accession>A0AAC9FHQ0</accession>
<sequence>MSFADQVVLVTGAARGLGRSYAELLASRGAHVVLNDIGVSAGGVDPSPDIAEAAAADLRRSGGSVIADSSDISTEAGAEQAVATALEGFGRIDAVVNNAGFVRSGDIGSTSLADFTSMIDVHAKGAFLIARAAWRPMKEQGYGRIVLVTSSGAIHGQRGLCGYAAGKGAVIGMTHALAVEGASLGISINAIAPLAYTRLAAGIPDEEHRAHFERHAHVDQVAPLAAVLAHRTCPVNGMILDAGGGRFARVFVTEGDGYIDPAPTPELVRDHFDAILSDAGCQTARDTDEAVARTVALVEAQAAISARS</sequence>
<keyword evidence="5" id="KW-0614">Plasmid</keyword>
<dbReference type="EMBL" id="CP013345">
    <property type="protein sequence ID" value="AMU92570.1"/>
    <property type="molecule type" value="Genomic_DNA"/>
</dbReference>
<dbReference type="SUPFAM" id="SSF51735">
    <property type="entry name" value="NAD(P)-binding Rossmann-fold domains"/>
    <property type="match status" value="1"/>
</dbReference>
<dbReference type="InterPro" id="IPR051687">
    <property type="entry name" value="Peroxisomal_Beta-Oxidation"/>
</dbReference>
<dbReference type="PRINTS" id="PR00081">
    <property type="entry name" value="GDHRDH"/>
</dbReference>
<name>A0AAC9FHQ0_SPHMC</name>
<dbReference type="PRINTS" id="PR00080">
    <property type="entry name" value="SDRFAMILY"/>
</dbReference>
<keyword evidence="2" id="KW-0560">Oxidoreductase</keyword>
<keyword evidence="6" id="KW-1185">Reference proteome</keyword>
<proteinExistence type="inferred from homology"/>
<evidence type="ECO:0000256" key="2">
    <source>
        <dbReference type="ARBA" id="ARBA00023002"/>
    </source>
</evidence>
<dbReference type="PROSITE" id="PS00061">
    <property type="entry name" value="ADH_SHORT"/>
    <property type="match status" value="1"/>
</dbReference>
<dbReference type="GO" id="GO:0016491">
    <property type="term" value="F:oxidoreductase activity"/>
    <property type="evidence" value="ECO:0007669"/>
    <property type="project" value="UniProtKB-KW"/>
</dbReference>
<reference evidence="5 6" key="2">
    <citation type="journal article" date="2016" name="Genome Announc.">
        <title>Complete Genome Sequence of Sphingopyxis macrogoltabida Strain 203N (NBRC 111659), a Polyethylene Glycol Degrader.</title>
        <authorList>
            <person name="Ohtsubo Y."/>
            <person name="Nonoyama S."/>
            <person name="Nagata Y."/>
            <person name="Numata M."/>
            <person name="Tsuchikane K."/>
            <person name="Hosoyama A."/>
            <person name="Yamazoe A."/>
            <person name="Tsuda M."/>
            <person name="Fujita N."/>
            <person name="Kawai F."/>
        </authorList>
    </citation>
    <scope>NUCLEOTIDE SEQUENCE [LARGE SCALE GENOMIC DNA]</scope>
    <source>
        <strain evidence="5 6">203N</strain>
    </source>
</reference>
<feature type="domain" description="Ketoreductase" evidence="4">
    <location>
        <begin position="6"/>
        <end position="196"/>
    </location>
</feature>
<dbReference type="InterPro" id="IPR002347">
    <property type="entry name" value="SDR_fam"/>
</dbReference>
<dbReference type="Gene3D" id="3.40.50.720">
    <property type="entry name" value="NAD(P)-binding Rossmann-like Domain"/>
    <property type="match status" value="1"/>
</dbReference>
<dbReference type="Pfam" id="PF00106">
    <property type="entry name" value="adh_short"/>
    <property type="match status" value="1"/>
</dbReference>
<evidence type="ECO:0000259" key="4">
    <source>
        <dbReference type="SMART" id="SM00822"/>
    </source>
</evidence>
<geneLocation type="plasmid" evidence="5 6">
    <name>unnamed1</name>
</geneLocation>
<dbReference type="Proteomes" id="UP000076088">
    <property type="component" value="Plasmid unnamed1"/>
</dbReference>
<evidence type="ECO:0000256" key="1">
    <source>
        <dbReference type="ARBA" id="ARBA00006484"/>
    </source>
</evidence>
<dbReference type="PANTHER" id="PTHR45024:SF2">
    <property type="entry name" value="SCP2 DOMAIN-CONTAINING PROTEIN"/>
    <property type="match status" value="1"/>
</dbReference>
<comment type="similarity">
    <text evidence="1 3">Belongs to the short-chain dehydrogenases/reductases (SDR) family.</text>
</comment>
<dbReference type="SMART" id="SM00822">
    <property type="entry name" value="PKS_KR"/>
    <property type="match status" value="1"/>
</dbReference>
<dbReference type="InterPro" id="IPR036291">
    <property type="entry name" value="NAD(P)-bd_dom_sf"/>
</dbReference>
<gene>
    <name evidence="5" type="ORF">ATM17_30385</name>
</gene>
<reference evidence="6" key="1">
    <citation type="submission" date="2015-11" db="EMBL/GenBank/DDBJ databases">
        <title>Complete genome sequence of a polyethylene-glycol degrader Sphingopyxis macrogoltabida 203N (NBRC 111659).</title>
        <authorList>
            <person name="Yoshiyuki O."/>
            <person name="Shouta N."/>
            <person name="Nagata Y."/>
            <person name="Numata M."/>
            <person name="Tsuchikane K."/>
            <person name="Hosoyama A."/>
            <person name="Yamazoe A."/>
            <person name="Tsuda M."/>
            <person name="Fujita N."/>
            <person name="Kawai F."/>
        </authorList>
    </citation>
    <scope>NUCLEOTIDE SEQUENCE [LARGE SCALE GENOMIC DNA]</scope>
    <source>
        <strain evidence="6">203N</strain>
        <plasmid evidence="6">unnamed1</plasmid>
    </source>
</reference>
<organism evidence="5 6">
    <name type="scientific">Sphingopyxis macrogoltabida</name>
    <name type="common">Sphingomonas macrogoltabidus</name>
    <dbReference type="NCBI Taxonomy" id="33050"/>
    <lineage>
        <taxon>Bacteria</taxon>
        <taxon>Pseudomonadati</taxon>
        <taxon>Pseudomonadota</taxon>
        <taxon>Alphaproteobacteria</taxon>
        <taxon>Sphingomonadales</taxon>
        <taxon>Sphingomonadaceae</taxon>
        <taxon>Sphingopyxis</taxon>
    </lineage>
</organism>
<dbReference type="InterPro" id="IPR020904">
    <property type="entry name" value="Sc_DH/Rdtase_CS"/>
</dbReference>
<protein>
    <recommendedName>
        <fullName evidence="4">Ketoreductase domain-containing protein</fullName>
    </recommendedName>
</protein>
<evidence type="ECO:0000313" key="6">
    <source>
        <dbReference type="Proteomes" id="UP000076088"/>
    </source>
</evidence>
<evidence type="ECO:0000313" key="5">
    <source>
        <dbReference type="EMBL" id="AMU92570.1"/>
    </source>
</evidence>
<dbReference type="InterPro" id="IPR057326">
    <property type="entry name" value="KR_dom"/>
</dbReference>
<evidence type="ECO:0000256" key="3">
    <source>
        <dbReference type="RuleBase" id="RU000363"/>
    </source>
</evidence>